<dbReference type="EMBL" id="JACBYQ010000002">
    <property type="protein sequence ID" value="NYE95579.1"/>
    <property type="molecule type" value="Genomic_DNA"/>
</dbReference>
<dbReference type="PROSITE" id="PS50943">
    <property type="entry name" value="HTH_CROC1"/>
    <property type="match status" value="1"/>
</dbReference>
<dbReference type="SUPFAM" id="SSF47413">
    <property type="entry name" value="lambda repressor-like DNA-binding domains"/>
    <property type="match status" value="1"/>
</dbReference>
<evidence type="ECO:0000313" key="2">
    <source>
        <dbReference type="EMBL" id="NYE95579.1"/>
    </source>
</evidence>
<dbReference type="AlphaFoldDB" id="A0A7Y9LU30"/>
<organism evidence="2 3">
    <name type="scientific">Psychromicrobium silvestre</name>
    <dbReference type="NCBI Taxonomy" id="1645614"/>
    <lineage>
        <taxon>Bacteria</taxon>
        <taxon>Bacillati</taxon>
        <taxon>Actinomycetota</taxon>
        <taxon>Actinomycetes</taxon>
        <taxon>Micrococcales</taxon>
        <taxon>Micrococcaceae</taxon>
        <taxon>Psychromicrobium</taxon>
    </lineage>
</organism>
<dbReference type="InterPro" id="IPR010982">
    <property type="entry name" value="Lambda_DNA-bd_dom_sf"/>
</dbReference>
<proteinExistence type="predicted"/>
<comment type="caution">
    <text evidence="2">The sequence shown here is derived from an EMBL/GenBank/DDBJ whole genome shotgun (WGS) entry which is preliminary data.</text>
</comment>
<dbReference type="InterPro" id="IPR001387">
    <property type="entry name" value="Cro/C1-type_HTH"/>
</dbReference>
<dbReference type="Proteomes" id="UP000521748">
    <property type="component" value="Unassembled WGS sequence"/>
</dbReference>
<evidence type="ECO:0000313" key="3">
    <source>
        <dbReference type="Proteomes" id="UP000521748"/>
    </source>
</evidence>
<dbReference type="CDD" id="cd00093">
    <property type="entry name" value="HTH_XRE"/>
    <property type="match status" value="1"/>
</dbReference>
<dbReference type="RefSeq" id="WP_179389345.1">
    <property type="nucleotide sequence ID" value="NZ_JACBYQ010000002.1"/>
</dbReference>
<reference evidence="2 3" key="1">
    <citation type="submission" date="2020-07" db="EMBL/GenBank/DDBJ databases">
        <title>Sequencing the genomes of 1000 actinobacteria strains.</title>
        <authorList>
            <person name="Klenk H.-P."/>
        </authorList>
    </citation>
    <scope>NUCLEOTIDE SEQUENCE [LARGE SCALE GENOMIC DNA]</scope>
    <source>
        <strain evidence="2 3">DSM 102047</strain>
    </source>
</reference>
<accession>A0A7Y9LU30</accession>
<dbReference type="Gene3D" id="1.10.260.40">
    <property type="entry name" value="lambda repressor-like DNA-binding domains"/>
    <property type="match status" value="1"/>
</dbReference>
<keyword evidence="3" id="KW-1185">Reference proteome</keyword>
<evidence type="ECO:0000259" key="1">
    <source>
        <dbReference type="PROSITE" id="PS50943"/>
    </source>
</evidence>
<sequence>MAWNETKAKQFGIVLRRLREERGLSQEALAFRAGVTKNQVQLIESGRSSGRKDATGPSNPRLSTLVGLAEILEMPVHELLKHGKI</sequence>
<name>A0A7Y9LU30_9MICC</name>
<dbReference type="SMART" id="SM00530">
    <property type="entry name" value="HTH_XRE"/>
    <property type="match status" value="1"/>
</dbReference>
<gene>
    <name evidence="2" type="ORF">FHU41_001829</name>
</gene>
<protein>
    <submittedName>
        <fullName evidence="2">Transcriptional regulator with XRE-family HTH domain</fullName>
    </submittedName>
</protein>
<dbReference type="Pfam" id="PF13560">
    <property type="entry name" value="HTH_31"/>
    <property type="match status" value="1"/>
</dbReference>
<feature type="domain" description="HTH cro/C1-type" evidence="1">
    <location>
        <begin position="15"/>
        <end position="79"/>
    </location>
</feature>
<dbReference type="GO" id="GO:0003677">
    <property type="term" value="F:DNA binding"/>
    <property type="evidence" value="ECO:0007669"/>
    <property type="project" value="InterPro"/>
</dbReference>